<organism evidence="13 14">
    <name type="scientific">Candidatus Brocadia fulgida</name>
    <dbReference type="NCBI Taxonomy" id="380242"/>
    <lineage>
        <taxon>Bacteria</taxon>
        <taxon>Pseudomonadati</taxon>
        <taxon>Planctomycetota</taxon>
        <taxon>Candidatus Brocadiia</taxon>
        <taxon>Candidatus Brocadiales</taxon>
        <taxon>Candidatus Brocadiaceae</taxon>
        <taxon>Candidatus Brocadia</taxon>
    </lineage>
</organism>
<evidence type="ECO:0000313" key="14">
    <source>
        <dbReference type="Proteomes" id="UP000034954"/>
    </source>
</evidence>
<evidence type="ECO:0000256" key="11">
    <source>
        <dbReference type="HAMAP-Rule" id="MF_01393"/>
    </source>
</evidence>
<evidence type="ECO:0000256" key="12">
    <source>
        <dbReference type="RuleBase" id="RU000483"/>
    </source>
</evidence>
<dbReference type="HAMAP" id="MF_01393">
    <property type="entry name" value="ATP_synth_a_bact"/>
    <property type="match status" value="1"/>
</dbReference>
<feature type="transmembrane region" description="Helical" evidence="11">
    <location>
        <begin position="109"/>
        <end position="131"/>
    </location>
</feature>
<keyword evidence="9 11" id="KW-0472">Membrane</keyword>
<comment type="caution">
    <text evidence="13">The sequence shown here is derived from an EMBL/GenBank/DDBJ whole genome shotgun (WGS) entry which is preliminary data.</text>
</comment>
<reference evidence="13 14" key="1">
    <citation type="journal article" date="2013" name="BMC Microbiol.">
        <title>Identification of the type II cytochrome c maturation pathway in anammox bacteria by comparative genomics.</title>
        <authorList>
            <person name="Ferousi C."/>
            <person name="Speth D.R."/>
            <person name="Reimann J."/>
            <person name="Op den Camp H.J."/>
            <person name="Allen J.W."/>
            <person name="Keltjens J.T."/>
            <person name="Jetten M.S."/>
        </authorList>
    </citation>
    <scope>NUCLEOTIDE SEQUENCE [LARGE SCALE GENOMIC DNA]</scope>
    <source>
        <strain evidence="13">RU1</strain>
    </source>
</reference>
<protein>
    <recommendedName>
        <fullName evidence="11 12">ATP synthase subunit a</fullName>
    </recommendedName>
    <alternativeName>
        <fullName evidence="11">ATP synthase F0 sector subunit a</fullName>
    </alternativeName>
    <alternativeName>
        <fullName evidence="11">F-ATPase subunit 6</fullName>
    </alternativeName>
</protein>
<comment type="similarity">
    <text evidence="2 11 12">Belongs to the ATPase A chain family.</text>
</comment>
<dbReference type="AlphaFoldDB" id="A0A0M2UU46"/>
<proteinExistence type="inferred from homology"/>
<evidence type="ECO:0000256" key="5">
    <source>
        <dbReference type="ARBA" id="ARBA00022692"/>
    </source>
</evidence>
<accession>A0A0M2UU46</accession>
<dbReference type="PRINTS" id="PR00123">
    <property type="entry name" value="ATPASEA"/>
</dbReference>
<dbReference type="InterPro" id="IPR035908">
    <property type="entry name" value="F0_ATP_A_sf"/>
</dbReference>
<dbReference type="PROSITE" id="PS00449">
    <property type="entry name" value="ATPASE_A"/>
    <property type="match status" value="1"/>
</dbReference>
<evidence type="ECO:0000256" key="8">
    <source>
        <dbReference type="ARBA" id="ARBA00023065"/>
    </source>
</evidence>
<evidence type="ECO:0000313" key="13">
    <source>
        <dbReference type="EMBL" id="KKO19588.1"/>
    </source>
</evidence>
<evidence type="ECO:0000256" key="10">
    <source>
        <dbReference type="ARBA" id="ARBA00023310"/>
    </source>
</evidence>
<evidence type="ECO:0000256" key="7">
    <source>
        <dbReference type="ARBA" id="ARBA00022989"/>
    </source>
</evidence>
<keyword evidence="4 11" id="KW-0138">CF(0)</keyword>
<dbReference type="InterPro" id="IPR045082">
    <property type="entry name" value="ATP_syn_F0_a_bact/chloroplast"/>
</dbReference>
<dbReference type="Gene3D" id="1.20.120.220">
    <property type="entry name" value="ATP synthase, F0 complex, subunit A"/>
    <property type="match status" value="1"/>
</dbReference>
<comment type="subcellular location">
    <subcellularLocation>
        <location evidence="11 12">Cell membrane</location>
        <topology evidence="11 12">Multi-pass membrane protein</topology>
    </subcellularLocation>
    <subcellularLocation>
        <location evidence="1">Membrane</location>
        <topology evidence="1">Multi-pass membrane protein</topology>
    </subcellularLocation>
</comment>
<dbReference type="PANTHER" id="PTHR42823:SF3">
    <property type="entry name" value="ATP SYNTHASE SUBUNIT A, CHLOROPLASTIC"/>
    <property type="match status" value="1"/>
</dbReference>
<gene>
    <name evidence="11 13" type="primary">atpB</name>
    <name evidence="13" type="ORF">BROFUL_01695</name>
</gene>
<evidence type="ECO:0000256" key="9">
    <source>
        <dbReference type="ARBA" id="ARBA00023136"/>
    </source>
</evidence>
<evidence type="ECO:0000256" key="1">
    <source>
        <dbReference type="ARBA" id="ARBA00004141"/>
    </source>
</evidence>
<dbReference type="Pfam" id="PF00119">
    <property type="entry name" value="ATP-synt_A"/>
    <property type="match status" value="1"/>
</dbReference>
<keyword evidence="7 11" id="KW-1133">Transmembrane helix</keyword>
<feature type="transmembrane region" description="Helical" evidence="11">
    <location>
        <begin position="169"/>
        <end position="186"/>
    </location>
</feature>
<keyword evidence="5 11" id="KW-0812">Transmembrane</keyword>
<dbReference type="GO" id="GO:0046933">
    <property type="term" value="F:proton-transporting ATP synthase activity, rotational mechanism"/>
    <property type="evidence" value="ECO:0007669"/>
    <property type="project" value="UniProtKB-UniRule"/>
</dbReference>
<keyword evidence="8 11" id="KW-0406">Ion transport</keyword>
<dbReference type="Proteomes" id="UP000034954">
    <property type="component" value="Unassembled WGS sequence"/>
</dbReference>
<keyword evidence="6 11" id="KW-0375">Hydrogen ion transport</keyword>
<dbReference type="InterPro" id="IPR023011">
    <property type="entry name" value="ATP_synth_F0_asu_AS"/>
</dbReference>
<evidence type="ECO:0000256" key="6">
    <source>
        <dbReference type="ARBA" id="ARBA00022781"/>
    </source>
</evidence>
<name>A0A0M2UU46_9BACT</name>
<keyword evidence="3 11" id="KW-0813">Transport</keyword>
<comment type="function">
    <text evidence="11 12">Key component of the proton channel; it plays a direct role in the translocation of protons across the membrane.</text>
</comment>
<dbReference type="GO" id="GO:0005886">
    <property type="term" value="C:plasma membrane"/>
    <property type="evidence" value="ECO:0007669"/>
    <property type="project" value="UniProtKB-SubCell"/>
</dbReference>
<dbReference type="GO" id="GO:0045259">
    <property type="term" value="C:proton-transporting ATP synthase complex"/>
    <property type="evidence" value="ECO:0007669"/>
    <property type="project" value="UniProtKB-KW"/>
</dbReference>
<keyword evidence="10 11" id="KW-0066">ATP synthesis</keyword>
<dbReference type="CDD" id="cd00310">
    <property type="entry name" value="ATP-synt_Fo_a_6"/>
    <property type="match status" value="1"/>
</dbReference>
<dbReference type="PANTHER" id="PTHR42823">
    <property type="entry name" value="ATP SYNTHASE SUBUNIT A, CHLOROPLASTIC"/>
    <property type="match status" value="1"/>
</dbReference>
<evidence type="ECO:0000256" key="3">
    <source>
        <dbReference type="ARBA" id="ARBA00022448"/>
    </source>
</evidence>
<keyword evidence="11" id="KW-1003">Cell membrane</keyword>
<evidence type="ECO:0000256" key="4">
    <source>
        <dbReference type="ARBA" id="ARBA00022547"/>
    </source>
</evidence>
<keyword evidence="13" id="KW-0378">Hydrolase</keyword>
<dbReference type="EMBL" id="LAQJ01000176">
    <property type="protein sequence ID" value="KKO19588.1"/>
    <property type="molecule type" value="Genomic_DNA"/>
</dbReference>
<dbReference type="SUPFAM" id="SSF81336">
    <property type="entry name" value="F1F0 ATP synthase subunit A"/>
    <property type="match status" value="1"/>
</dbReference>
<dbReference type="InterPro" id="IPR000568">
    <property type="entry name" value="ATP_synth_F0_asu"/>
</dbReference>
<sequence>MKIFNIFPETIFSIGPVQITDTVITTWIVMAAIIAICYLSTRKLSVKPSFFQEILEAIFEAIEKTIKDILPLDPWLVVPVLGTLWFLIGFSNLAGLIPGLKTPTADLNTTFAFALISFSMTHVVGIATQGLRGYLMHYKEPTWILLPFHLIAEVTRTVALAVRLFGNMLSGDMIAIILLGIVGLLVPIPFSLLHIIIALIQAYIFGVLTLVFIAGGMRTTSEKEA</sequence>
<dbReference type="NCBIfam" id="TIGR01131">
    <property type="entry name" value="ATP_synt_6_or_A"/>
    <property type="match status" value="1"/>
</dbReference>
<feature type="transmembrane region" description="Helical" evidence="11">
    <location>
        <begin position="75"/>
        <end position="97"/>
    </location>
</feature>
<feature type="transmembrane region" description="Helical" evidence="11">
    <location>
        <begin position="192"/>
        <end position="214"/>
    </location>
</feature>
<evidence type="ECO:0000256" key="2">
    <source>
        <dbReference type="ARBA" id="ARBA00006810"/>
    </source>
</evidence>
<dbReference type="GO" id="GO:0042777">
    <property type="term" value="P:proton motive force-driven plasma membrane ATP synthesis"/>
    <property type="evidence" value="ECO:0007669"/>
    <property type="project" value="TreeGrafter"/>
</dbReference>
<keyword evidence="14" id="KW-1185">Reference proteome</keyword>
<feature type="transmembrane region" description="Helical" evidence="11">
    <location>
        <begin position="21"/>
        <end position="41"/>
    </location>
</feature>
<dbReference type="GO" id="GO:0016787">
    <property type="term" value="F:hydrolase activity"/>
    <property type="evidence" value="ECO:0007669"/>
    <property type="project" value="UniProtKB-KW"/>
</dbReference>